<dbReference type="RefSeq" id="WP_095848689.1">
    <property type="nucleotide sequence ID" value="NZ_CP014136.1"/>
</dbReference>
<dbReference type="CDD" id="cd05566">
    <property type="entry name" value="PTS_IIB_galactitol"/>
    <property type="match status" value="1"/>
</dbReference>
<dbReference type="EMBL" id="CP014136">
    <property type="protein sequence ID" value="ATA22101.1"/>
    <property type="molecule type" value="Genomic_DNA"/>
</dbReference>
<dbReference type="Gene3D" id="3.40.50.2300">
    <property type="match status" value="1"/>
</dbReference>
<reference evidence="4 5" key="1">
    <citation type="submission" date="2016-01" db="EMBL/GenBank/DDBJ databases">
        <authorList>
            <person name="Oliw E.H."/>
        </authorList>
    </citation>
    <scope>NUCLEOTIDE SEQUENCE [LARGE SCALE GENOMIC DNA]</scope>
    <source>
        <strain evidence="4 5">FRB97</strain>
    </source>
</reference>
<organism evidence="4 5">
    <name type="scientific">Gibbsiella quercinecans</name>
    <dbReference type="NCBI Taxonomy" id="929813"/>
    <lineage>
        <taxon>Bacteria</taxon>
        <taxon>Pseudomonadati</taxon>
        <taxon>Pseudomonadota</taxon>
        <taxon>Gammaproteobacteria</taxon>
        <taxon>Enterobacterales</taxon>
        <taxon>Yersiniaceae</taxon>
        <taxon>Gibbsiella</taxon>
    </lineage>
</organism>
<dbReference type="PROSITE" id="PS51099">
    <property type="entry name" value="PTS_EIIB_TYPE_2"/>
    <property type="match status" value="1"/>
</dbReference>
<keyword evidence="2" id="KW-0598">Phosphotransferase system</keyword>
<dbReference type="InterPro" id="IPR013011">
    <property type="entry name" value="PTS_EIIB_2"/>
</dbReference>
<sequence length="96" mass="10166">MSQTILFVCATGIATSTAVTEKVMVYCKEHGLKVDYSQTNVASLPNNTSGATLIVSTTKVPYELDIPVVNGLPIITGVGEDKVLEQIVAILKANNN</sequence>
<keyword evidence="4" id="KW-0762">Sugar transport</keyword>
<evidence type="ECO:0000256" key="2">
    <source>
        <dbReference type="ARBA" id="ARBA00022683"/>
    </source>
</evidence>
<dbReference type="Proteomes" id="UP000217182">
    <property type="component" value="Chromosome"/>
</dbReference>
<gene>
    <name evidence="4" type="ORF">AWC35_23720</name>
</gene>
<dbReference type="KEGG" id="gqu:AWC35_23720"/>
<keyword evidence="5" id="KW-1185">Reference proteome</keyword>
<evidence type="ECO:0000313" key="5">
    <source>
        <dbReference type="Proteomes" id="UP000217182"/>
    </source>
</evidence>
<dbReference type="AlphaFoldDB" id="A0A250B7H9"/>
<feature type="domain" description="PTS EIIB type-2" evidence="3">
    <location>
        <begin position="3"/>
        <end position="95"/>
    </location>
</feature>
<dbReference type="GO" id="GO:0009401">
    <property type="term" value="P:phosphoenolpyruvate-dependent sugar phosphotransferase system"/>
    <property type="evidence" value="ECO:0007669"/>
    <property type="project" value="UniProtKB-KW"/>
</dbReference>
<dbReference type="InterPro" id="IPR036095">
    <property type="entry name" value="PTS_EIIB-like_sf"/>
</dbReference>
<evidence type="ECO:0000259" key="3">
    <source>
        <dbReference type="PROSITE" id="PS51099"/>
    </source>
</evidence>
<accession>A0A250B7H9</accession>
<name>A0A250B7H9_9GAMM</name>
<keyword evidence="1" id="KW-0808">Transferase</keyword>
<dbReference type="SUPFAM" id="SSF52794">
    <property type="entry name" value="PTS system IIB component-like"/>
    <property type="match status" value="1"/>
</dbReference>
<dbReference type="InterPro" id="IPR003501">
    <property type="entry name" value="PTS_EIIB_2/3"/>
</dbReference>
<evidence type="ECO:0000256" key="1">
    <source>
        <dbReference type="ARBA" id="ARBA00022679"/>
    </source>
</evidence>
<dbReference type="Pfam" id="PF02302">
    <property type="entry name" value="PTS_IIB"/>
    <property type="match status" value="1"/>
</dbReference>
<protein>
    <submittedName>
        <fullName evidence="4">PTS sugar transporter subunit IIB</fullName>
    </submittedName>
</protein>
<dbReference type="GO" id="GO:0008982">
    <property type="term" value="F:protein-N(PI)-phosphohistidine-sugar phosphotransferase activity"/>
    <property type="evidence" value="ECO:0007669"/>
    <property type="project" value="InterPro"/>
</dbReference>
<dbReference type="OrthoDB" id="3196672at2"/>
<proteinExistence type="predicted"/>
<keyword evidence="4" id="KW-0813">Transport</keyword>
<evidence type="ECO:0000313" key="4">
    <source>
        <dbReference type="EMBL" id="ATA22101.1"/>
    </source>
</evidence>